<dbReference type="PATRIC" id="fig|1403316.3.peg.403"/>
<dbReference type="AlphaFoldDB" id="U5NCM0"/>
<name>U5NCM0_9MOLU</name>
<reference evidence="1 2" key="1">
    <citation type="journal article" date="2013" name="Genome Announc.">
        <title>Genome Sequence of Mycoplasma parvum (Formerly Eperythrozoon parvum), a Diminutive Hemoplasma of the Pig.</title>
        <authorList>
            <person name="do Nascimento N.C."/>
            <person name="Dos Santos A.P."/>
            <person name="Chu Y."/>
            <person name="Guimaraes A.M."/>
            <person name="Pagliaro A."/>
            <person name="Messick J.B."/>
        </authorList>
    </citation>
    <scope>NUCLEOTIDE SEQUENCE [LARGE SCALE GENOMIC DNA]</scope>
    <source>
        <strain evidence="1 2">Indiana</strain>
    </source>
</reference>
<keyword evidence="2" id="KW-1185">Reference proteome</keyword>
<sequence>MALMLIWKDYKKMSYREFGNYLIKGSYFITGYSYFLQNIKKIPLSLNLFISQMPIWKKWKSIDKSTPLKSTSEINLFNKNKKTKKRAEQISNIFKK</sequence>
<evidence type="ECO:0000313" key="2">
    <source>
        <dbReference type="Proteomes" id="UP000017119"/>
    </source>
</evidence>
<dbReference type="EMBL" id="CP006771">
    <property type="protein sequence ID" value="AGX89172.1"/>
    <property type="molecule type" value="Genomic_DNA"/>
</dbReference>
<accession>U5NCM0</accession>
<protein>
    <submittedName>
        <fullName evidence="1">Uncharacterized protein</fullName>
    </submittedName>
</protein>
<dbReference type="STRING" id="1403316.PRV_02170"/>
<dbReference type="Proteomes" id="UP000017119">
    <property type="component" value="Chromosome"/>
</dbReference>
<gene>
    <name evidence="1" type="ORF">PRV_02170</name>
</gene>
<organism evidence="1 2">
    <name type="scientific">Mycoplasma parvum str. Indiana</name>
    <dbReference type="NCBI Taxonomy" id="1403316"/>
    <lineage>
        <taxon>Bacteria</taxon>
        <taxon>Bacillati</taxon>
        <taxon>Mycoplasmatota</taxon>
        <taxon>Mollicutes</taxon>
        <taxon>Mycoplasmataceae</taxon>
        <taxon>Mycoplasma</taxon>
    </lineage>
</organism>
<proteinExistence type="predicted"/>
<dbReference type="KEGG" id="mpv:PRV_02170"/>
<dbReference type="HOGENOM" id="CLU_2423795_0_0_14"/>
<evidence type="ECO:0000313" key="1">
    <source>
        <dbReference type="EMBL" id="AGX89172.1"/>
    </source>
</evidence>